<dbReference type="RefSeq" id="WP_247246189.1">
    <property type="nucleotide sequence ID" value="NZ_JALJRA010000027.1"/>
</dbReference>
<dbReference type="InterPro" id="IPR027417">
    <property type="entry name" value="P-loop_NTPase"/>
</dbReference>
<dbReference type="Gene3D" id="3.40.50.300">
    <property type="entry name" value="P-loop containing nucleotide triphosphate hydrolases"/>
    <property type="match status" value="1"/>
</dbReference>
<comment type="caution">
    <text evidence="1">The sequence shown here is derived from an EMBL/GenBank/DDBJ whole genome shotgun (WGS) entry which is preliminary data.</text>
</comment>
<protein>
    <submittedName>
        <fullName evidence="1">Superfamily II DNA helicase RecQ</fullName>
    </submittedName>
</protein>
<dbReference type="GO" id="GO:0004386">
    <property type="term" value="F:helicase activity"/>
    <property type="evidence" value="ECO:0007669"/>
    <property type="project" value="UniProtKB-KW"/>
</dbReference>
<keyword evidence="1" id="KW-0067">ATP-binding</keyword>
<keyword evidence="1" id="KW-0347">Helicase</keyword>
<evidence type="ECO:0000313" key="1">
    <source>
        <dbReference type="EMBL" id="MET3588505.1"/>
    </source>
</evidence>
<name>A0ABV2HD80_9HYPH</name>
<proteinExistence type="predicted"/>
<reference evidence="1 2" key="1">
    <citation type="submission" date="2024-06" db="EMBL/GenBank/DDBJ databases">
        <title>Genomic Encyclopedia of Type Strains, Phase IV (KMG-IV): sequencing the most valuable type-strain genomes for metagenomic binning, comparative biology and taxonomic classification.</title>
        <authorList>
            <person name="Goeker M."/>
        </authorList>
    </citation>
    <scope>NUCLEOTIDE SEQUENCE [LARGE SCALE GENOMIC DNA]</scope>
    <source>
        <strain evidence="1 2">DSM 105042</strain>
    </source>
</reference>
<accession>A0ABV2HD80</accession>
<sequence>MSATSPICPRQAVPALSKFDRAGALTVVISPLVALMADQVQGMARTGISSAVIVNGMLSMPQRQDALDRVRLGEAAMLLISPEQLRSKAV</sequence>
<dbReference type="EMBL" id="JBEPLJ010000026">
    <property type="protein sequence ID" value="MET3588505.1"/>
    <property type="molecule type" value="Genomic_DNA"/>
</dbReference>
<gene>
    <name evidence="1" type="ORF">ABID21_004641</name>
</gene>
<organism evidence="1 2">
    <name type="scientific">Pseudorhizobium tarimense</name>
    <dbReference type="NCBI Taxonomy" id="1079109"/>
    <lineage>
        <taxon>Bacteria</taxon>
        <taxon>Pseudomonadati</taxon>
        <taxon>Pseudomonadota</taxon>
        <taxon>Alphaproteobacteria</taxon>
        <taxon>Hyphomicrobiales</taxon>
        <taxon>Rhizobiaceae</taxon>
        <taxon>Rhizobium/Agrobacterium group</taxon>
        <taxon>Pseudorhizobium</taxon>
    </lineage>
</organism>
<keyword evidence="1" id="KW-0547">Nucleotide-binding</keyword>
<dbReference type="Proteomes" id="UP001549031">
    <property type="component" value="Unassembled WGS sequence"/>
</dbReference>
<evidence type="ECO:0000313" key="2">
    <source>
        <dbReference type="Proteomes" id="UP001549031"/>
    </source>
</evidence>
<keyword evidence="2" id="KW-1185">Reference proteome</keyword>
<keyword evidence="1" id="KW-0378">Hydrolase</keyword>